<sequence length="136" mass="15346">MNFKRVYSFCLGGNVLRIALATSFKERLVGMMGRSKGRNFDFLIFENCNAIHTFGMTESIRVIFLNKQLNIVKEKNKLAPWRTLICTSASYAIEGPPYASKHTQMESDFVGVWGAGFCLENAEIINLVRAILKTKS</sequence>
<gene>
    <name evidence="1" type="ORF">KUM_0002</name>
</gene>
<evidence type="ECO:0000313" key="1">
    <source>
        <dbReference type="EMBL" id="CCG18809.1"/>
    </source>
</evidence>
<accession>I7JQM6</accession>
<reference evidence="1" key="1">
    <citation type="journal article" date="2012" name="Vet. Microbiol.">
        <title>Comparative genomic analyses of the Taylorellae.</title>
        <authorList>
            <person name="Hauser H."/>
            <person name="Richter D.C."/>
            <person name="van Tonder A."/>
            <person name="Clark L."/>
            <person name="Preston A."/>
        </authorList>
    </citation>
    <scope>NUCLEOTIDE SEQUENCE</scope>
    <source>
        <strain evidence="1">14/45</strain>
    </source>
</reference>
<dbReference type="InterPro" id="IPR003795">
    <property type="entry name" value="DUF192"/>
</dbReference>
<dbReference type="AlphaFoldDB" id="I7JQM6"/>
<dbReference type="Pfam" id="PF02643">
    <property type="entry name" value="DUF192"/>
    <property type="match status" value="1"/>
</dbReference>
<organism evidence="1">
    <name type="scientific">Taylorella asinigenitalis 14/45</name>
    <dbReference type="NCBI Taxonomy" id="1091495"/>
    <lineage>
        <taxon>Bacteria</taxon>
        <taxon>Pseudomonadati</taxon>
        <taxon>Pseudomonadota</taxon>
        <taxon>Betaproteobacteria</taxon>
        <taxon>Burkholderiales</taxon>
        <taxon>Alcaligenaceae</taxon>
        <taxon>Taylorella</taxon>
    </lineage>
</organism>
<proteinExistence type="predicted"/>
<dbReference type="RefSeq" id="WP_015551011.1">
    <property type="nucleotide sequence ID" value="NC_021033.1"/>
</dbReference>
<dbReference type="EMBL" id="HE681424">
    <property type="protein sequence ID" value="CCG18809.1"/>
    <property type="molecule type" value="Genomic_DNA"/>
</dbReference>
<dbReference type="BioCyc" id="TASI1091495:G13GE-2-MONOMER"/>
<dbReference type="InterPro" id="IPR038695">
    <property type="entry name" value="Saro_0823-like_sf"/>
</dbReference>
<name>I7JQM6_9BURK</name>
<dbReference type="Gene3D" id="2.60.120.1140">
    <property type="entry name" value="Protein of unknown function DUF192"/>
    <property type="match status" value="1"/>
</dbReference>
<dbReference type="KEGG" id="tat:KUM_0002"/>
<dbReference type="HOGENOM" id="CLU_1926558_0_0_4"/>
<protein>
    <submittedName>
        <fullName evidence="1">Uncharacterized protein</fullName>
    </submittedName>
</protein>